<gene>
    <name evidence="2" type="ORF">GCM10007964_70110</name>
</gene>
<evidence type="ECO:0000313" key="2">
    <source>
        <dbReference type="EMBL" id="GGL18076.1"/>
    </source>
</evidence>
<sequence>MAPRSQALPPDVVAALAAGGGGGRAARHLAALQERAHRMLLLGVVREATASGHPGAPATARAFELLAGLERRAPDAVRRVIRHPSAGAWARAAYRQLRAGVSGGQAMRTRESGPGRPRTRENGHDPARGRDGGGHDPKRMGAVAAAAAALARFPCRVEVPAPGGWADLPGLGRVRARGGGPEAVVRVGEDGGLEVDGEPAVLEPLHGLVTEDGGLRLLVDDLDAYRWDPARVPGGRLAAAERERWGRCLDGAWRTLRSHHWTVAEECRAMLTVLTPIKGTDTAVDSACSPDHFGAIALSPPPDALWLAMTFAHELQHAKLGALADAVRLTLPDDRLYYAPWRHDPRPLPSLLQGAYAHLGVAGFWRRQRAFEPGLRPHVEFAHWRAATHTAIGTLLGSERLTDEGRRFVSAMRATVARWLAEPVPGEALEAGRAQAAAHRTRWRTQHGPDA</sequence>
<dbReference type="EMBL" id="BMNT01000059">
    <property type="protein sequence ID" value="GGL18076.1"/>
    <property type="molecule type" value="Genomic_DNA"/>
</dbReference>
<evidence type="ECO:0000256" key="1">
    <source>
        <dbReference type="SAM" id="MobiDB-lite"/>
    </source>
</evidence>
<feature type="region of interest" description="Disordered" evidence="1">
    <location>
        <begin position="430"/>
        <end position="451"/>
    </location>
</feature>
<feature type="compositionally biased region" description="Basic and acidic residues" evidence="1">
    <location>
        <begin position="108"/>
        <end position="139"/>
    </location>
</feature>
<organism evidence="2 3">
    <name type="scientific">Sphaerisporangium melleum</name>
    <dbReference type="NCBI Taxonomy" id="321316"/>
    <lineage>
        <taxon>Bacteria</taxon>
        <taxon>Bacillati</taxon>
        <taxon>Actinomycetota</taxon>
        <taxon>Actinomycetes</taxon>
        <taxon>Streptosporangiales</taxon>
        <taxon>Streptosporangiaceae</taxon>
        <taxon>Sphaerisporangium</taxon>
    </lineage>
</organism>
<dbReference type="AlphaFoldDB" id="A0A917RQM7"/>
<reference evidence="2" key="1">
    <citation type="journal article" date="2014" name="Int. J. Syst. Evol. Microbiol.">
        <title>Complete genome sequence of Corynebacterium casei LMG S-19264T (=DSM 44701T), isolated from a smear-ripened cheese.</title>
        <authorList>
            <consortium name="US DOE Joint Genome Institute (JGI-PGF)"/>
            <person name="Walter F."/>
            <person name="Albersmeier A."/>
            <person name="Kalinowski J."/>
            <person name="Ruckert C."/>
        </authorList>
    </citation>
    <scope>NUCLEOTIDE SEQUENCE</scope>
    <source>
        <strain evidence="2">JCM 13064</strain>
    </source>
</reference>
<dbReference type="NCBIfam" id="TIGR04267">
    <property type="entry name" value="mod_HExxH"/>
    <property type="match status" value="1"/>
</dbReference>
<dbReference type="RefSeq" id="WP_189167388.1">
    <property type="nucleotide sequence ID" value="NZ_BMNT01000059.1"/>
</dbReference>
<evidence type="ECO:0000313" key="3">
    <source>
        <dbReference type="Proteomes" id="UP000645217"/>
    </source>
</evidence>
<protein>
    <submittedName>
        <fullName evidence="2">HEXXH motif domain-containing protein</fullName>
    </submittedName>
</protein>
<dbReference type="Proteomes" id="UP000645217">
    <property type="component" value="Unassembled WGS sequence"/>
</dbReference>
<name>A0A917RQM7_9ACTN</name>
<feature type="region of interest" description="Disordered" evidence="1">
    <location>
        <begin position="100"/>
        <end position="139"/>
    </location>
</feature>
<keyword evidence="3" id="KW-1185">Reference proteome</keyword>
<comment type="caution">
    <text evidence="2">The sequence shown here is derived from an EMBL/GenBank/DDBJ whole genome shotgun (WGS) entry which is preliminary data.</text>
</comment>
<accession>A0A917RQM7</accession>
<dbReference type="InterPro" id="IPR026337">
    <property type="entry name" value="AKG_HExxH"/>
</dbReference>
<reference evidence="2" key="2">
    <citation type="submission" date="2020-09" db="EMBL/GenBank/DDBJ databases">
        <authorList>
            <person name="Sun Q."/>
            <person name="Ohkuma M."/>
        </authorList>
    </citation>
    <scope>NUCLEOTIDE SEQUENCE</scope>
    <source>
        <strain evidence="2">JCM 13064</strain>
    </source>
</reference>
<proteinExistence type="predicted"/>